<protein>
    <submittedName>
        <fullName evidence="2">2-pyrone-4,6-dicarboxylate hydrolase</fullName>
    </submittedName>
</protein>
<name>A0A3R9PWX8_9BACI</name>
<dbReference type="SUPFAM" id="SSF51556">
    <property type="entry name" value="Metallo-dependent hydrolases"/>
    <property type="match status" value="1"/>
</dbReference>
<dbReference type="InterPro" id="IPR032466">
    <property type="entry name" value="Metal_Hydrolase"/>
</dbReference>
<dbReference type="PANTHER" id="PTHR35563:SF2">
    <property type="entry name" value="BARREL METAL-DEPENDENT HYDROLASE, PUTATIVE (AFU_ORTHOLOGUE AFUA_1G16240)-RELATED"/>
    <property type="match status" value="1"/>
</dbReference>
<dbReference type="EMBL" id="RBVX01000156">
    <property type="protein sequence ID" value="RSL28788.1"/>
    <property type="molecule type" value="Genomic_DNA"/>
</dbReference>
<accession>A0A3R9PWX8</accession>
<dbReference type="InterPro" id="IPR052358">
    <property type="entry name" value="Aro_Compnd_Degr_Hydrolases"/>
</dbReference>
<evidence type="ECO:0000313" key="2">
    <source>
        <dbReference type="EMBL" id="RSL28788.1"/>
    </source>
</evidence>
<dbReference type="PANTHER" id="PTHR35563">
    <property type="entry name" value="BARREL METAL-DEPENDENT HYDROLASE, PUTATIVE (AFU_ORTHOLOGUE AFUA_1G16240)-RELATED"/>
    <property type="match status" value="1"/>
</dbReference>
<reference evidence="2 3" key="1">
    <citation type="submission" date="2018-10" db="EMBL/GenBank/DDBJ databases">
        <title>Draft genome sequence of Bacillus salarius IM0101, isolated from a hypersaline soil in Inner Mongolia, China.</title>
        <authorList>
            <person name="Yamprayoonswat W."/>
            <person name="Boonvisut S."/>
            <person name="Jumpathong W."/>
            <person name="Sittihan S."/>
            <person name="Ruangsuj P."/>
            <person name="Wanthongcharoen S."/>
            <person name="Thongpramul N."/>
            <person name="Pimmason S."/>
            <person name="Yu B."/>
            <person name="Yasawong M."/>
        </authorList>
    </citation>
    <scope>NUCLEOTIDE SEQUENCE [LARGE SCALE GENOMIC DNA]</scope>
    <source>
        <strain evidence="2 3">IM0101</strain>
    </source>
</reference>
<dbReference type="OrthoDB" id="9787654at2"/>
<dbReference type="AlphaFoldDB" id="A0A3R9PWX8"/>
<evidence type="ECO:0000313" key="3">
    <source>
        <dbReference type="Proteomes" id="UP000275076"/>
    </source>
</evidence>
<dbReference type="GO" id="GO:0016787">
    <property type="term" value="F:hydrolase activity"/>
    <property type="evidence" value="ECO:0007669"/>
    <property type="project" value="UniProtKB-KW"/>
</dbReference>
<dbReference type="Pfam" id="PF04909">
    <property type="entry name" value="Amidohydro_2"/>
    <property type="match status" value="1"/>
</dbReference>
<sequence length="250" mass="28030">MNVHLFDAHLHIIDPRFPIEPNQGYTPPVFRVQDYVSQAKDLSIKGGAVVSGSFQGYDQTYLTDALARLGPGFVGVTQLPPETTEKEVLYLNEKGVRGIRFNLKRGGEAQISHIKRLAESVYHWAGWHTELYMDAAMLKELRPVIKTLPAVSIDHLGLTNTGFETLLSFAAEGGRVKATGFGRVNFDVKQALQLLYRENPEALLFGTDLPSTRAPRSFRGSDIAIIKDALGEKESRQVLYKNAKRWYRIE</sequence>
<dbReference type="Gene3D" id="3.20.20.140">
    <property type="entry name" value="Metal-dependent hydrolases"/>
    <property type="match status" value="1"/>
</dbReference>
<organism evidence="2 3">
    <name type="scientific">Salibacterium salarium</name>
    <dbReference type="NCBI Taxonomy" id="284579"/>
    <lineage>
        <taxon>Bacteria</taxon>
        <taxon>Bacillati</taxon>
        <taxon>Bacillota</taxon>
        <taxon>Bacilli</taxon>
        <taxon>Bacillales</taxon>
        <taxon>Bacillaceae</taxon>
    </lineage>
</organism>
<keyword evidence="3" id="KW-1185">Reference proteome</keyword>
<dbReference type="Proteomes" id="UP000275076">
    <property type="component" value="Unassembled WGS sequence"/>
</dbReference>
<comment type="caution">
    <text evidence="2">The sequence shown here is derived from an EMBL/GenBank/DDBJ whole genome shotgun (WGS) entry which is preliminary data.</text>
</comment>
<feature type="domain" description="Amidohydrolase-related" evidence="1">
    <location>
        <begin position="7"/>
        <end position="249"/>
    </location>
</feature>
<keyword evidence="2" id="KW-0378">Hydrolase</keyword>
<gene>
    <name evidence="2" type="ORF">D7Z54_34625</name>
</gene>
<proteinExistence type="predicted"/>
<dbReference type="InterPro" id="IPR006680">
    <property type="entry name" value="Amidohydro-rel"/>
</dbReference>
<evidence type="ECO:0000259" key="1">
    <source>
        <dbReference type="Pfam" id="PF04909"/>
    </source>
</evidence>